<name>A0A565C4C0_9BRAS</name>
<gene>
    <name evidence="2" type="ORF">ANE_LOCUS18937</name>
</gene>
<dbReference type="AlphaFoldDB" id="A0A565C4C0"/>
<organism evidence="2 3">
    <name type="scientific">Arabis nemorensis</name>
    <dbReference type="NCBI Taxonomy" id="586526"/>
    <lineage>
        <taxon>Eukaryota</taxon>
        <taxon>Viridiplantae</taxon>
        <taxon>Streptophyta</taxon>
        <taxon>Embryophyta</taxon>
        <taxon>Tracheophyta</taxon>
        <taxon>Spermatophyta</taxon>
        <taxon>Magnoliopsida</taxon>
        <taxon>eudicotyledons</taxon>
        <taxon>Gunneridae</taxon>
        <taxon>Pentapetalae</taxon>
        <taxon>rosids</taxon>
        <taxon>malvids</taxon>
        <taxon>Brassicales</taxon>
        <taxon>Brassicaceae</taxon>
        <taxon>Arabideae</taxon>
        <taxon>Arabis</taxon>
    </lineage>
</organism>
<evidence type="ECO:0000313" key="2">
    <source>
        <dbReference type="EMBL" id="VVB08493.1"/>
    </source>
</evidence>
<protein>
    <submittedName>
        <fullName evidence="2">Uncharacterized protein</fullName>
    </submittedName>
</protein>
<dbReference type="EMBL" id="CABITT030000006">
    <property type="protein sequence ID" value="VVB08493.1"/>
    <property type="molecule type" value="Genomic_DNA"/>
</dbReference>
<evidence type="ECO:0000256" key="1">
    <source>
        <dbReference type="SAM" id="SignalP"/>
    </source>
</evidence>
<keyword evidence="3" id="KW-1185">Reference proteome</keyword>
<feature type="signal peptide" evidence="1">
    <location>
        <begin position="1"/>
        <end position="16"/>
    </location>
</feature>
<comment type="caution">
    <text evidence="2">The sequence shown here is derived from an EMBL/GenBank/DDBJ whole genome shotgun (WGS) entry which is preliminary data.</text>
</comment>
<sequence length="72" mass="8419">MAILVLFSLLIVVIDSRSQFSSHVHLLHSYSGDYPDNRFWSIDLSRISLFLLHILCLRSLDHDDAWFAEIRC</sequence>
<reference evidence="2" key="1">
    <citation type="submission" date="2019-07" db="EMBL/GenBank/DDBJ databases">
        <authorList>
            <person name="Dittberner H."/>
        </authorList>
    </citation>
    <scope>NUCLEOTIDE SEQUENCE [LARGE SCALE GENOMIC DNA]</scope>
</reference>
<evidence type="ECO:0000313" key="3">
    <source>
        <dbReference type="Proteomes" id="UP000489600"/>
    </source>
</evidence>
<accession>A0A565C4C0</accession>
<keyword evidence="1" id="KW-0732">Signal</keyword>
<feature type="chain" id="PRO_5022128718" evidence="1">
    <location>
        <begin position="17"/>
        <end position="72"/>
    </location>
</feature>
<dbReference type="Proteomes" id="UP000489600">
    <property type="component" value="Unassembled WGS sequence"/>
</dbReference>
<proteinExistence type="predicted"/>